<keyword evidence="11" id="KW-1185">Reference proteome</keyword>
<keyword evidence="6 9" id="KW-1133">Transmembrane helix</keyword>
<evidence type="ECO:0000313" key="11">
    <source>
        <dbReference type="Proteomes" id="UP000557217"/>
    </source>
</evidence>
<dbReference type="Pfam" id="PF02416">
    <property type="entry name" value="TatA_B_E"/>
    <property type="match status" value="1"/>
</dbReference>
<comment type="function">
    <text evidence="9">Part of the twin-arginine translocation (Tat) system that transports large folded proteins containing a characteristic twin-arginine motif in their signal peptide across membranes. TatA could form the protein-conducting channel of the Tat system.</text>
</comment>
<comment type="subcellular location">
    <subcellularLocation>
        <location evidence="1 9">Cell membrane</location>
        <topology evidence="1 9">Single-pass membrane protein</topology>
    </subcellularLocation>
</comment>
<keyword evidence="3 9" id="KW-1003">Cell membrane</keyword>
<dbReference type="GO" id="GO:0033281">
    <property type="term" value="C:TAT protein transport complex"/>
    <property type="evidence" value="ECO:0007669"/>
    <property type="project" value="UniProtKB-UniRule"/>
</dbReference>
<reference evidence="10 11" key="1">
    <citation type="submission" date="2020-08" db="EMBL/GenBank/DDBJ databases">
        <title>Genomic Encyclopedia of Type Strains, Phase IV (KMG-IV): sequencing the most valuable type-strain genomes for metagenomic binning, comparative biology and taxonomic classification.</title>
        <authorList>
            <person name="Goeker M."/>
        </authorList>
    </citation>
    <scope>NUCLEOTIDE SEQUENCE [LARGE SCALE GENOMIC DNA]</scope>
    <source>
        <strain evidence="10 11">DSM 10633</strain>
    </source>
</reference>
<evidence type="ECO:0000256" key="3">
    <source>
        <dbReference type="ARBA" id="ARBA00022475"/>
    </source>
</evidence>
<keyword evidence="5 9" id="KW-0653">Protein transport</keyword>
<comment type="similarity">
    <text evidence="9">Belongs to the TatA/E family.</text>
</comment>
<proteinExistence type="inferred from homology"/>
<accession>A0A840Q2B1</accession>
<feature type="transmembrane region" description="Helical" evidence="9">
    <location>
        <begin position="6"/>
        <end position="24"/>
    </location>
</feature>
<name>A0A840Q2B1_URETH</name>
<dbReference type="RefSeq" id="WP_016839631.1">
    <property type="nucleotide sequence ID" value="NZ_JAAXPW010000017.1"/>
</dbReference>
<dbReference type="Proteomes" id="UP000557217">
    <property type="component" value="Unassembled WGS sequence"/>
</dbReference>
<dbReference type="InterPro" id="IPR003369">
    <property type="entry name" value="TatA/B/E"/>
</dbReference>
<evidence type="ECO:0000256" key="4">
    <source>
        <dbReference type="ARBA" id="ARBA00022692"/>
    </source>
</evidence>
<dbReference type="GO" id="GO:0043953">
    <property type="term" value="P:protein transport by the Tat complex"/>
    <property type="evidence" value="ECO:0007669"/>
    <property type="project" value="UniProtKB-UniRule"/>
</dbReference>
<organism evidence="10 11">
    <name type="scientific">Ureibacillus thermosphaericus</name>
    <dbReference type="NCBI Taxonomy" id="51173"/>
    <lineage>
        <taxon>Bacteria</taxon>
        <taxon>Bacillati</taxon>
        <taxon>Bacillota</taxon>
        <taxon>Bacilli</taxon>
        <taxon>Bacillales</taxon>
        <taxon>Caryophanaceae</taxon>
        <taxon>Ureibacillus</taxon>
    </lineage>
</organism>
<dbReference type="NCBIfam" id="NF011430">
    <property type="entry name" value="PRK14861.1"/>
    <property type="match status" value="1"/>
</dbReference>
<keyword evidence="2 9" id="KW-0813">Transport</keyword>
<dbReference type="Gene3D" id="1.20.5.3310">
    <property type="match status" value="1"/>
</dbReference>
<gene>
    <name evidence="9" type="primary">tatA</name>
    <name evidence="10" type="ORF">HNR36_001564</name>
</gene>
<dbReference type="EMBL" id="JACHGZ010000016">
    <property type="protein sequence ID" value="MBB5149176.1"/>
    <property type="molecule type" value="Genomic_DNA"/>
</dbReference>
<comment type="caution">
    <text evidence="10">The sequence shown here is derived from an EMBL/GenBank/DDBJ whole genome shotgun (WGS) entry which is preliminary data.</text>
</comment>
<sequence length="84" mass="9358">MVVHLSAITPTALIIIGIVALIIFGPKKLPEFGRAMGTTLREFKKGTQGLIDDSDVTDKKNIIEIDQQQKSIEKVETKEQEHNK</sequence>
<dbReference type="AlphaFoldDB" id="A0A840Q2B1"/>
<dbReference type="PANTHER" id="PTHR42982">
    <property type="entry name" value="SEC-INDEPENDENT PROTEIN TRANSLOCASE PROTEIN TATA"/>
    <property type="match status" value="1"/>
</dbReference>
<keyword evidence="8 9" id="KW-0472">Membrane</keyword>
<evidence type="ECO:0000256" key="5">
    <source>
        <dbReference type="ARBA" id="ARBA00022927"/>
    </source>
</evidence>
<evidence type="ECO:0000256" key="9">
    <source>
        <dbReference type="HAMAP-Rule" id="MF_00236"/>
    </source>
</evidence>
<evidence type="ECO:0000256" key="7">
    <source>
        <dbReference type="ARBA" id="ARBA00023010"/>
    </source>
</evidence>
<dbReference type="PANTHER" id="PTHR42982:SF1">
    <property type="entry name" value="SEC-INDEPENDENT PROTEIN TRANSLOCASE PROTEIN TATA"/>
    <property type="match status" value="1"/>
</dbReference>
<evidence type="ECO:0000313" key="10">
    <source>
        <dbReference type="EMBL" id="MBB5149176.1"/>
    </source>
</evidence>
<evidence type="ECO:0000256" key="1">
    <source>
        <dbReference type="ARBA" id="ARBA00004162"/>
    </source>
</evidence>
<comment type="subunit">
    <text evidence="9">Forms a complex with TatC.</text>
</comment>
<evidence type="ECO:0000256" key="2">
    <source>
        <dbReference type="ARBA" id="ARBA00022448"/>
    </source>
</evidence>
<dbReference type="HAMAP" id="MF_00236">
    <property type="entry name" value="TatA_E"/>
    <property type="match status" value="1"/>
</dbReference>
<evidence type="ECO:0000256" key="8">
    <source>
        <dbReference type="ARBA" id="ARBA00023136"/>
    </source>
</evidence>
<keyword evidence="4 9" id="KW-0812">Transmembrane</keyword>
<dbReference type="GO" id="GO:0008320">
    <property type="term" value="F:protein transmembrane transporter activity"/>
    <property type="evidence" value="ECO:0007669"/>
    <property type="project" value="UniProtKB-UniRule"/>
</dbReference>
<keyword evidence="7 9" id="KW-0811">Translocation</keyword>
<evidence type="ECO:0000256" key="6">
    <source>
        <dbReference type="ARBA" id="ARBA00022989"/>
    </source>
</evidence>
<dbReference type="InterPro" id="IPR006312">
    <property type="entry name" value="TatA/E"/>
</dbReference>
<protein>
    <recommendedName>
        <fullName evidence="9">Sec-independent protein translocase protein TatA</fullName>
    </recommendedName>
</protein>
<dbReference type="NCBIfam" id="TIGR01411">
    <property type="entry name" value="tatAE"/>
    <property type="match status" value="1"/>
</dbReference>